<accession>A0AAN6M9C0</accession>
<dbReference type="EMBL" id="WVTA01000001">
    <property type="protein sequence ID" value="KAK3217082.1"/>
    <property type="molecule type" value="Genomic_DNA"/>
</dbReference>
<feature type="region of interest" description="Disordered" evidence="1">
    <location>
        <begin position="181"/>
        <end position="223"/>
    </location>
</feature>
<proteinExistence type="predicted"/>
<organism evidence="2 3">
    <name type="scientific">Pseudopithomyces chartarum</name>
    <dbReference type="NCBI Taxonomy" id="1892770"/>
    <lineage>
        <taxon>Eukaryota</taxon>
        <taxon>Fungi</taxon>
        <taxon>Dikarya</taxon>
        <taxon>Ascomycota</taxon>
        <taxon>Pezizomycotina</taxon>
        <taxon>Dothideomycetes</taxon>
        <taxon>Pleosporomycetidae</taxon>
        <taxon>Pleosporales</taxon>
        <taxon>Massarineae</taxon>
        <taxon>Didymosphaeriaceae</taxon>
        <taxon>Pseudopithomyces</taxon>
    </lineage>
</organism>
<evidence type="ECO:0000313" key="3">
    <source>
        <dbReference type="Proteomes" id="UP001280581"/>
    </source>
</evidence>
<sequence>MAQTHRLSPDYDPNEGLRARIKARWDKGKAPWARFKIDVSCPSVVTSGLPVTLTFSLAHDERSKELVDPPPVYLRRISAKLTSKLRVRIPSRALLGSSDMTDTHTDKQTLMDKLYYNAGQMLFDGATETTPIFPAHLVPAFQTFGLALEHTLKIELWGECAQEKFHITPFKEKLVIAKDIPGQSDEAPNPLPGYVKVAESSADAPPPEDDDTVPPPYQVLSKD</sequence>
<keyword evidence="3" id="KW-1185">Reference proteome</keyword>
<name>A0AAN6M9C0_9PLEO</name>
<dbReference type="AlphaFoldDB" id="A0AAN6M9C0"/>
<gene>
    <name evidence="2" type="ORF">GRF29_1g1932052</name>
</gene>
<evidence type="ECO:0000313" key="2">
    <source>
        <dbReference type="EMBL" id="KAK3217082.1"/>
    </source>
</evidence>
<reference evidence="2 3" key="1">
    <citation type="submission" date="2021-02" db="EMBL/GenBank/DDBJ databases">
        <title>Genome assembly of Pseudopithomyces chartarum.</title>
        <authorList>
            <person name="Jauregui R."/>
            <person name="Singh J."/>
            <person name="Voisey C."/>
        </authorList>
    </citation>
    <scope>NUCLEOTIDE SEQUENCE [LARGE SCALE GENOMIC DNA]</scope>
    <source>
        <strain evidence="2 3">AGR01</strain>
    </source>
</reference>
<evidence type="ECO:0008006" key="4">
    <source>
        <dbReference type="Google" id="ProtNLM"/>
    </source>
</evidence>
<dbReference type="Proteomes" id="UP001280581">
    <property type="component" value="Unassembled WGS sequence"/>
</dbReference>
<comment type="caution">
    <text evidence="2">The sequence shown here is derived from an EMBL/GenBank/DDBJ whole genome shotgun (WGS) entry which is preliminary data.</text>
</comment>
<protein>
    <recommendedName>
        <fullName evidence="4">Arrestin-like N-terminal domain-containing protein</fullName>
    </recommendedName>
</protein>
<evidence type="ECO:0000256" key="1">
    <source>
        <dbReference type="SAM" id="MobiDB-lite"/>
    </source>
</evidence>